<organism evidence="23 24">
    <name type="scientific">Dendrobium chrysotoxum</name>
    <name type="common">Orchid</name>
    <dbReference type="NCBI Taxonomy" id="161865"/>
    <lineage>
        <taxon>Eukaryota</taxon>
        <taxon>Viridiplantae</taxon>
        <taxon>Streptophyta</taxon>
        <taxon>Embryophyta</taxon>
        <taxon>Tracheophyta</taxon>
        <taxon>Spermatophyta</taxon>
        <taxon>Magnoliopsida</taxon>
        <taxon>Liliopsida</taxon>
        <taxon>Asparagales</taxon>
        <taxon>Orchidaceae</taxon>
        <taxon>Epidendroideae</taxon>
        <taxon>Malaxideae</taxon>
        <taxon>Dendrobiinae</taxon>
        <taxon>Dendrobium</taxon>
    </lineage>
</organism>
<evidence type="ECO:0000256" key="6">
    <source>
        <dbReference type="ARBA" id="ARBA00022679"/>
    </source>
</evidence>
<dbReference type="InterPro" id="IPR003137">
    <property type="entry name" value="PA_domain"/>
</dbReference>
<dbReference type="CDD" id="cd02123">
    <property type="entry name" value="PA_C_RZF_like"/>
    <property type="match status" value="1"/>
</dbReference>
<keyword evidence="7 21" id="KW-0812">Transmembrane</keyword>
<evidence type="ECO:0000313" key="24">
    <source>
        <dbReference type="Proteomes" id="UP000775213"/>
    </source>
</evidence>
<evidence type="ECO:0000256" key="9">
    <source>
        <dbReference type="ARBA" id="ARBA00022729"/>
    </source>
</evidence>
<dbReference type="SUPFAM" id="SSF57850">
    <property type="entry name" value="RING/U-box"/>
    <property type="match status" value="1"/>
</dbReference>
<evidence type="ECO:0000256" key="10">
    <source>
        <dbReference type="ARBA" id="ARBA00022771"/>
    </source>
</evidence>
<dbReference type="Proteomes" id="UP000775213">
    <property type="component" value="Unassembled WGS sequence"/>
</dbReference>
<keyword evidence="14 21" id="KW-0472">Membrane</keyword>
<comment type="catalytic activity">
    <reaction evidence="1">
        <text>S-ubiquitinyl-[E2 ubiquitin-conjugating enzyme]-L-cysteine + [acceptor protein]-L-lysine = [E2 ubiquitin-conjugating enzyme]-L-cysteine + N(6)-ubiquitinyl-[acceptor protein]-L-lysine.</text>
        <dbReference type="EC" id="2.3.2.27"/>
    </reaction>
</comment>
<dbReference type="EC" id="2.3.2.27" evidence="3"/>
<dbReference type="InterPro" id="IPR001841">
    <property type="entry name" value="Znf_RING"/>
</dbReference>
<evidence type="ECO:0000256" key="19">
    <source>
        <dbReference type="PROSITE-ProRule" id="PRU00175"/>
    </source>
</evidence>
<keyword evidence="9" id="KW-0732">Signal</keyword>
<keyword evidence="8" id="KW-0479">Metal-binding</keyword>
<evidence type="ECO:0000256" key="8">
    <source>
        <dbReference type="ARBA" id="ARBA00022723"/>
    </source>
</evidence>
<dbReference type="FunFam" id="3.30.40.10:FF:000388">
    <property type="entry name" value="Putative RING zinc finger domain superfamily protein"/>
    <property type="match status" value="1"/>
</dbReference>
<accession>A0AAV7GK99</accession>
<dbReference type="PANTHER" id="PTHR47168">
    <property type="entry name" value="RING ZINC FINGER DOMAIN SUPERFAMILY PROTEIN-RELATED"/>
    <property type="match status" value="1"/>
</dbReference>
<evidence type="ECO:0000256" key="11">
    <source>
        <dbReference type="ARBA" id="ARBA00022833"/>
    </source>
</evidence>
<evidence type="ECO:0000256" key="13">
    <source>
        <dbReference type="ARBA" id="ARBA00022989"/>
    </source>
</evidence>
<evidence type="ECO:0000256" key="2">
    <source>
        <dbReference type="ARBA" id="ARBA00004906"/>
    </source>
</evidence>
<dbReference type="GO" id="GO:0032586">
    <property type="term" value="C:protein storage vacuole membrane"/>
    <property type="evidence" value="ECO:0007669"/>
    <property type="project" value="UniProtKB-SubCell"/>
</dbReference>
<dbReference type="GO" id="GO:0061630">
    <property type="term" value="F:ubiquitin protein ligase activity"/>
    <property type="evidence" value="ECO:0007669"/>
    <property type="project" value="UniProtKB-EC"/>
</dbReference>
<feature type="domain" description="RING-type" evidence="22">
    <location>
        <begin position="286"/>
        <end position="328"/>
    </location>
</feature>
<dbReference type="PANTHER" id="PTHR47168:SF1">
    <property type="entry name" value="OS02G0798600 PROTEIN"/>
    <property type="match status" value="1"/>
</dbReference>
<gene>
    <name evidence="23" type="ORF">IEQ34_014577</name>
</gene>
<evidence type="ECO:0000313" key="23">
    <source>
        <dbReference type="EMBL" id="KAH0456670.1"/>
    </source>
</evidence>
<dbReference type="Pfam" id="PF13639">
    <property type="entry name" value="zf-RING_2"/>
    <property type="match status" value="1"/>
</dbReference>
<dbReference type="PROSITE" id="PS50089">
    <property type="entry name" value="ZF_RING_2"/>
    <property type="match status" value="1"/>
</dbReference>
<evidence type="ECO:0000256" key="16">
    <source>
        <dbReference type="ARBA" id="ARBA00023180"/>
    </source>
</evidence>
<dbReference type="SUPFAM" id="SSF52025">
    <property type="entry name" value="PA domain"/>
    <property type="match status" value="1"/>
</dbReference>
<dbReference type="InterPro" id="IPR051653">
    <property type="entry name" value="E3_ligase_sorting_rcpt"/>
</dbReference>
<keyword evidence="15" id="KW-1015">Disulfide bond</keyword>
<dbReference type="SMART" id="SM00184">
    <property type="entry name" value="RING"/>
    <property type="match status" value="1"/>
</dbReference>
<dbReference type="InterPro" id="IPR013083">
    <property type="entry name" value="Znf_RING/FYVE/PHD"/>
</dbReference>
<dbReference type="InterPro" id="IPR046450">
    <property type="entry name" value="PA_dom_sf"/>
</dbReference>
<evidence type="ECO:0000256" key="20">
    <source>
        <dbReference type="SAM" id="MobiDB-lite"/>
    </source>
</evidence>
<evidence type="ECO:0000256" key="15">
    <source>
        <dbReference type="ARBA" id="ARBA00023157"/>
    </source>
</evidence>
<keyword evidence="4" id="KW-0813">Transport</keyword>
<evidence type="ECO:0000259" key="22">
    <source>
        <dbReference type="PROSITE" id="PS50089"/>
    </source>
</evidence>
<dbReference type="FunFam" id="3.50.30.30:FF:000020">
    <property type="entry name" value="Receptor homology region transmembrane domain-and RING domain-containing protein 2"/>
    <property type="match status" value="1"/>
</dbReference>
<feature type="compositionally biased region" description="Basic and acidic residues" evidence="20">
    <location>
        <begin position="27"/>
        <end position="46"/>
    </location>
</feature>
<keyword evidence="12" id="KW-0653">Protein transport</keyword>
<dbReference type="AlphaFoldDB" id="A0AAV7GK99"/>
<dbReference type="InterPro" id="IPR044744">
    <property type="entry name" value="ZNRF4/RNF13/RNF167_PA"/>
</dbReference>
<keyword evidence="10 19" id="KW-0863">Zinc-finger</keyword>
<protein>
    <recommendedName>
        <fullName evidence="3">RING-type E3 ubiquitin transferase</fullName>
        <ecNumber evidence="3">2.3.2.27</ecNumber>
    </recommendedName>
</protein>
<evidence type="ECO:0000256" key="4">
    <source>
        <dbReference type="ARBA" id="ARBA00022448"/>
    </source>
</evidence>
<feature type="transmembrane region" description="Helical" evidence="21">
    <location>
        <begin position="221"/>
        <end position="242"/>
    </location>
</feature>
<keyword evidence="11" id="KW-0862">Zinc</keyword>
<evidence type="ECO:0000256" key="21">
    <source>
        <dbReference type="SAM" id="Phobius"/>
    </source>
</evidence>
<keyword evidence="6" id="KW-0808">Transferase</keyword>
<dbReference type="Pfam" id="PF02225">
    <property type="entry name" value="PA"/>
    <property type="match status" value="1"/>
</dbReference>
<evidence type="ECO:0000256" key="7">
    <source>
        <dbReference type="ARBA" id="ARBA00022692"/>
    </source>
</evidence>
<comment type="subcellular location">
    <subcellularLocation>
        <location evidence="17">Endomembrane system</location>
        <topology evidence="17">Single-pass type I membrane protein</topology>
    </subcellularLocation>
    <subcellularLocation>
        <location evidence="18">Protein storage vacuole membrane</location>
    </subcellularLocation>
</comment>
<evidence type="ECO:0000256" key="18">
    <source>
        <dbReference type="ARBA" id="ARBA00060484"/>
    </source>
</evidence>
<feature type="region of interest" description="Disordered" evidence="20">
    <location>
        <begin position="27"/>
        <end position="53"/>
    </location>
</feature>
<evidence type="ECO:0000256" key="17">
    <source>
        <dbReference type="ARBA" id="ARBA00046288"/>
    </source>
</evidence>
<sequence length="335" mass="37655">MYVNFPMVVFRIDSPFQLYRFYPEAEETREKERHHQEKGNRTDAMKHSPSSISGPSSTAAFVYYILLVILRPATALVRLRGSSFSFTFMDAPARFAIPVDGFGACGSLHIADPLDACSTLRHNSSVSRVDPTTGDRFVLIERGHCSFDRKVRVAQEAGFQAAIIFDDQDIGYLYSMIGNPLGIHIHAVFVSKMAGETLQKYAEGDGECCIGPPIEENAGTVLVISFVSVVAIISVIAAFLFARNCWILRNVSNRKPSRIDRDEVEILPCFIFKRAYLNTKRITETCAICLEDYQDGETLRLLPCLHDFHLACVDSWLTKWGTFCPICKQEMNSNR</sequence>
<keyword evidence="24" id="KW-1185">Reference proteome</keyword>
<keyword evidence="16" id="KW-0325">Glycoprotein</keyword>
<comment type="caution">
    <text evidence="23">The sequence shown here is derived from an EMBL/GenBank/DDBJ whole genome shotgun (WGS) entry which is preliminary data.</text>
</comment>
<keyword evidence="5" id="KW-0926">Vacuole</keyword>
<dbReference type="GO" id="GO:0012505">
    <property type="term" value="C:endomembrane system"/>
    <property type="evidence" value="ECO:0007669"/>
    <property type="project" value="UniProtKB-SubCell"/>
</dbReference>
<dbReference type="GO" id="GO:0008270">
    <property type="term" value="F:zinc ion binding"/>
    <property type="evidence" value="ECO:0007669"/>
    <property type="project" value="UniProtKB-KW"/>
</dbReference>
<comment type="pathway">
    <text evidence="2">Protein modification; protein ubiquitination.</text>
</comment>
<dbReference type="GO" id="GO:0015031">
    <property type="term" value="P:protein transport"/>
    <property type="evidence" value="ECO:0007669"/>
    <property type="project" value="UniProtKB-KW"/>
</dbReference>
<dbReference type="EMBL" id="JAGFBR010000013">
    <property type="protein sequence ID" value="KAH0456670.1"/>
    <property type="molecule type" value="Genomic_DNA"/>
</dbReference>
<proteinExistence type="predicted"/>
<dbReference type="Gene3D" id="3.30.40.10">
    <property type="entry name" value="Zinc/RING finger domain, C3HC4 (zinc finger)"/>
    <property type="match status" value="1"/>
</dbReference>
<evidence type="ECO:0000256" key="12">
    <source>
        <dbReference type="ARBA" id="ARBA00022927"/>
    </source>
</evidence>
<reference evidence="23 24" key="1">
    <citation type="journal article" date="2021" name="Hortic Res">
        <title>Chromosome-scale assembly of the Dendrobium chrysotoxum genome enhances the understanding of orchid evolution.</title>
        <authorList>
            <person name="Zhang Y."/>
            <person name="Zhang G.Q."/>
            <person name="Zhang D."/>
            <person name="Liu X.D."/>
            <person name="Xu X.Y."/>
            <person name="Sun W.H."/>
            <person name="Yu X."/>
            <person name="Zhu X."/>
            <person name="Wang Z.W."/>
            <person name="Zhao X."/>
            <person name="Zhong W.Y."/>
            <person name="Chen H."/>
            <person name="Yin W.L."/>
            <person name="Huang T."/>
            <person name="Niu S.C."/>
            <person name="Liu Z.J."/>
        </authorList>
    </citation>
    <scope>NUCLEOTIDE SEQUENCE [LARGE SCALE GENOMIC DNA]</scope>
    <source>
        <strain evidence="23">Lindl</strain>
    </source>
</reference>
<evidence type="ECO:0000256" key="14">
    <source>
        <dbReference type="ARBA" id="ARBA00023136"/>
    </source>
</evidence>
<keyword evidence="13 21" id="KW-1133">Transmembrane helix</keyword>
<evidence type="ECO:0000256" key="5">
    <source>
        <dbReference type="ARBA" id="ARBA00022554"/>
    </source>
</evidence>
<name>A0AAV7GK99_DENCH</name>
<evidence type="ECO:0000256" key="1">
    <source>
        <dbReference type="ARBA" id="ARBA00000900"/>
    </source>
</evidence>
<evidence type="ECO:0000256" key="3">
    <source>
        <dbReference type="ARBA" id="ARBA00012483"/>
    </source>
</evidence>
<dbReference type="Gene3D" id="3.50.30.30">
    <property type="match status" value="1"/>
</dbReference>